<keyword evidence="2" id="KW-1185">Reference proteome</keyword>
<dbReference type="EMBL" id="AGNL01031049">
    <property type="protein sequence ID" value="EJK56580.1"/>
    <property type="molecule type" value="Genomic_DNA"/>
</dbReference>
<feature type="non-terminal residue" evidence="1">
    <location>
        <position position="1"/>
    </location>
</feature>
<accession>K0RUC4</accession>
<comment type="caution">
    <text evidence="1">The sequence shown here is derived from an EMBL/GenBank/DDBJ whole genome shotgun (WGS) entry which is preliminary data.</text>
</comment>
<dbReference type="AlphaFoldDB" id="K0RUC4"/>
<sequence>NKQPGGVENSGYEYEVSFGLDDTIFVERSSYHSFYIYSDLEIVSHEASGNDHQYPVGGLLTNGADINLFVGRGSAREFGSLQT</sequence>
<organism evidence="1 2">
    <name type="scientific">Thalassiosira oceanica</name>
    <name type="common">Marine diatom</name>
    <dbReference type="NCBI Taxonomy" id="159749"/>
    <lineage>
        <taxon>Eukaryota</taxon>
        <taxon>Sar</taxon>
        <taxon>Stramenopiles</taxon>
        <taxon>Ochrophyta</taxon>
        <taxon>Bacillariophyta</taxon>
        <taxon>Coscinodiscophyceae</taxon>
        <taxon>Thalassiosirophycidae</taxon>
        <taxon>Thalassiosirales</taxon>
        <taxon>Thalassiosiraceae</taxon>
        <taxon>Thalassiosira</taxon>
    </lineage>
</organism>
<reference evidence="1 2" key="1">
    <citation type="journal article" date="2012" name="Genome Biol.">
        <title>Genome and low-iron response of an oceanic diatom adapted to chronic iron limitation.</title>
        <authorList>
            <person name="Lommer M."/>
            <person name="Specht M."/>
            <person name="Roy A.S."/>
            <person name="Kraemer L."/>
            <person name="Andreson R."/>
            <person name="Gutowska M.A."/>
            <person name="Wolf J."/>
            <person name="Bergner S.V."/>
            <person name="Schilhabel M.B."/>
            <person name="Klostermeier U.C."/>
            <person name="Beiko R.G."/>
            <person name="Rosenstiel P."/>
            <person name="Hippler M."/>
            <person name="Laroche J."/>
        </authorList>
    </citation>
    <scope>NUCLEOTIDE SEQUENCE [LARGE SCALE GENOMIC DNA]</scope>
    <source>
        <strain evidence="1 2">CCMP1005</strain>
    </source>
</reference>
<evidence type="ECO:0000313" key="2">
    <source>
        <dbReference type="Proteomes" id="UP000266841"/>
    </source>
</evidence>
<protein>
    <submittedName>
        <fullName evidence="1">Uncharacterized protein</fullName>
    </submittedName>
</protein>
<dbReference type="Proteomes" id="UP000266841">
    <property type="component" value="Unassembled WGS sequence"/>
</dbReference>
<name>K0RUC4_THAOC</name>
<evidence type="ECO:0000313" key="1">
    <source>
        <dbReference type="EMBL" id="EJK56580.1"/>
    </source>
</evidence>
<gene>
    <name evidence="1" type="ORF">THAOC_23505</name>
</gene>
<proteinExistence type="predicted"/>